<dbReference type="SMART" id="SM00184">
    <property type="entry name" value="RING"/>
    <property type="match status" value="1"/>
</dbReference>
<dbReference type="GO" id="GO:0008270">
    <property type="term" value="F:zinc ion binding"/>
    <property type="evidence" value="ECO:0007669"/>
    <property type="project" value="UniProtKB-KW"/>
</dbReference>
<keyword evidence="2" id="KW-0732">Signal</keyword>
<keyword evidence="1" id="KW-0862">Zinc</keyword>
<dbReference type="GO" id="GO:0003697">
    <property type="term" value="F:single-stranded DNA binding"/>
    <property type="evidence" value="ECO:0007669"/>
    <property type="project" value="InterPro"/>
</dbReference>
<keyword evidence="1" id="KW-0863">Zinc-finger</keyword>
<feature type="signal peptide" evidence="2">
    <location>
        <begin position="1"/>
        <end position="25"/>
    </location>
</feature>
<dbReference type="GO" id="GO:0006513">
    <property type="term" value="P:protein monoubiquitination"/>
    <property type="evidence" value="ECO:0007669"/>
    <property type="project" value="InterPro"/>
</dbReference>
<evidence type="ECO:0000256" key="1">
    <source>
        <dbReference type="PROSITE-ProRule" id="PRU00175"/>
    </source>
</evidence>
<dbReference type="PANTHER" id="PTHR14134">
    <property type="entry name" value="E3 UBIQUITIN-PROTEIN LIGASE RAD18"/>
    <property type="match status" value="1"/>
</dbReference>
<comment type="caution">
    <text evidence="4">The sequence shown here is derived from an EMBL/GenBank/DDBJ whole genome shotgun (WGS) entry which is preliminary data.</text>
</comment>
<evidence type="ECO:0000313" key="4">
    <source>
        <dbReference type="EMBL" id="KAJ7701869.1"/>
    </source>
</evidence>
<proteinExistence type="predicted"/>
<gene>
    <name evidence="4" type="ORF">B0H17DRAFT_1044990</name>
</gene>
<keyword evidence="5" id="KW-1185">Reference proteome</keyword>
<accession>A0AAD7GPT3</accession>
<dbReference type="GO" id="GO:0005634">
    <property type="term" value="C:nucleus"/>
    <property type="evidence" value="ECO:0007669"/>
    <property type="project" value="TreeGrafter"/>
</dbReference>
<dbReference type="GO" id="GO:0061630">
    <property type="term" value="F:ubiquitin protein ligase activity"/>
    <property type="evidence" value="ECO:0007669"/>
    <property type="project" value="InterPro"/>
</dbReference>
<evidence type="ECO:0000259" key="3">
    <source>
        <dbReference type="PROSITE" id="PS50089"/>
    </source>
</evidence>
<evidence type="ECO:0000256" key="2">
    <source>
        <dbReference type="SAM" id="SignalP"/>
    </source>
</evidence>
<keyword evidence="1" id="KW-0479">Metal-binding</keyword>
<dbReference type="AlphaFoldDB" id="A0AAD7GPT3"/>
<reference evidence="4" key="1">
    <citation type="submission" date="2023-03" db="EMBL/GenBank/DDBJ databases">
        <title>Massive genome expansion in bonnet fungi (Mycena s.s.) driven by repeated elements and novel gene families across ecological guilds.</title>
        <authorList>
            <consortium name="Lawrence Berkeley National Laboratory"/>
            <person name="Harder C.B."/>
            <person name="Miyauchi S."/>
            <person name="Viragh M."/>
            <person name="Kuo A."/>
            <person name="Thoen E."/>
            <person name="Andreopoulos B."/>
            <person name="Lu D."/>
            <person name="Skrede I."/>
            <person name="Drula E."/>
            <person name="Henrissat B."/>
            <person name="Morin E."/>
            <person name="Kohler A."/>
            <person name="Barry K."/>
            <person name="LaButti K."/>
            <person name="Morin E."/>
            <person name="Salamov A."/>
            <person name="Lipzen A."/>
            <person name="Mereny Z."/>
            <person name="Hegedus B."/>
            <person name="Baldrian P."/>
            <person name="Stursova M."/>
            <person name="Weitz H."/>
            <person name="Taylor A."/>
            <person name="Grigoriev I.V."/>
            <person name="Nagy L.G."/>
            <person name="Martin F."/>
            <person name="Kauserud H."/>
        </authorList>
    </citation>
    <scope>NUCLEOTIDE SEQUENCE</scope>
    <source>
        <strain evidence="4">CBHHK067</strain>
    </source>
</reference>
<dbReference type="GO" id="GO:0006301">
    <property type="term" value="P:DNA damage tolerance"/>
    <property type="evidence" value="ECO:0007669"/>
    <property type="project" value="InterPro"/>
</dbReference>
<dbReference type="Gene3D" id="3.30.40.10">
    <property type="entry name" value="Zinc/RING finger domain, C3HC4 (zinc finger)"/>
    <property type="match status" value="1"/>
</dbReference>
<feature type="chain" id="PRO_5042239457" description="RING-type domain-containing protein" evidence="2">
    <location>
        <begin position="26"/>
        <end position="291"/>
    </location>
</feature>
<organism evidence="4 5">
    <name type="scientific">Mycena rosella</name>
    <name type="common">Pink bonnet</name>
    <name type="synonym">Agaricus rosellus</name>
    <dbReference type="NCBI Taxonomy" id="1033263"/>
    <lineage>
        <taxon>Eukaryota</taxon>
        <taxon>Fungi</taxon>
        <taxon>Dikarya</taxon>
        <taxon>Basidiomycota</taxon>
        <taxon>Agaricomycotina</taxon>
        <taxon>Agaricomycetes</taxon>
        <taxon>Agaricomycetidae</taxon>
        <taxon>Agaricales</taxon>
        <taxon>Marasmiineae</taxon>
        <taxon>Mycenaceae</taxon>
        <taxon>Mycena</taxon>
    </lineage>
</organism>
<dbReference type="EMBL" id="JARKIE010000016">
    <property type="protein sequence ID" value="KAJ7701869.1"/>
    <property type="molecule type" value="Genomic_DNA"/>
</dbReference>
<dbReference type="GO" id="GO:0097505">
    <property type="term" value="C:Rad6-Rad18 complex"/>
    <property type="evidence" value="ECO:0007669"/>
    <property type="project" value="TreeGrafter"/>
</dbReference>
<dbReference type="InterPro" id="IPR001841">
    <property type="entry name" value="Znf_RING"/>
</dbReference>
<evidence type="ECO:0000313" key="5">
    <source>
        <dbReference type="Proteomes" id="UP001221757"/>
    </source>
</evidence>
<dbReference type="PANTHER" id="PTHR14134:SF2">
    <property type="entry name" value="E3 UBIQUITIN-PROTEIN LIGASE RAD18"/>
    <property type="match status" value="1"/>
</dbReference>
<name>A0AAD7GPT3_MYCRO</name>
<dbReference type="Proteomes" id="UP001221757">
    <property type="component" value="Unassembled WGS sequence"/>
</dbReference>
<sequence length="291" mass="32356">MLNAEILNICLALLGLLSLCLTTSSLSDTARGRRAIAEFHRALDIAGESCLHLLKALDATTTFLLSCLRNLVAAHWFPVVSMFCLRFLAGVPAAVRLYNFCIPPLWLSISTRAWIPMLAILSKIGIFLCSRIEPETSSWLEFMPVVFFTASIIGSVRERFRTAGSSPIAPVVAAESNCLIDITNPQLQEIQEELACCVCKDFMTRPYTISPCGHSGCLECLQNTFCAGRNGAEESTRPNVIHMAKSCPECRERVYTRPIPSFALQKVIKVLDPQKPSLVRENVDEWSRIFR</sequence>
<dbReference type="InterPro" id="IPR039577">
    <property type="entry name" value="Rad18"/>
</dbReference>
<dbReference type="PROSITE" id="PS50089">
    <property type="entry name" value="ZF_RING_2"/>
    <property type="match status" value="1"/>
</dbReference>
<protein>
    <recommendedName>
        <fullName evidence="3">RING-type domain-containing protein</fullName>
    </recommendedName>
</protein>
<dbReference type="SUPFAM" id="SSF57850">
    <property type="entry name" value="RING/U-box"/>
    <property type="match status" value="1"/>
</dbReference>
<feature type="domain" description="RING-type" evidence="3">
    <location>
        <begin position="196"/>
        <end position="251"/>
    </location>
</feature>
<dbReference type="InterPro" id="IPR013083">
    <property type="entry name" value="Znf_RING/FYVE/PHD"/>
</dbReference>